<accession>A0AA87ZL17</accession>
<dbReference type="GO" id="GO:0009535">
    <property type="term" value="C:chloroplast thylakoid membrane"/>
    <property type="evidence" value="ECO:0007669"/>
    <property type="project" value="TreeGrafter"/>
</dbReference>
<evidence type="ECO:0000313" key="3">
    <source>
        <dbReference type="Proteomes" id="UP001187192"/>
    </source>
</evidence>
<evidence type="ECO:0000256" key="1">
    <source>
        <dbReference type="SAM" id="MobiDB-lite"/>
    </source>
</evidence>
<comment type="caution">
    <text evidence="2">The sequence shown here is derived from an EMBL/GenBank/DDBJ whole genome shotgun (WGS) entry which is preliminary data.</text>
</comment>
<gene>
    <name evidence="2" type="ORF">TIFTF001_004497</name>
</gene>
<organism evidence="2 3">
    <name type="scientific">Ficus carica</name>
    <name type="common">Common fig</name>
    <dbReference type="NCBI Taxonomy" id="3494"/>
    <lineage>
        <taxon>Eukaryota</taxon>
        <taxon>Viridiplantae</taxon>
        <taxon>Streptophyta</taxon>
        <taxon>Embryophyta</taxon>
        <taxon>Tracheophyta</taxon>
        <taxon>Spermatophyta</taxon>
        <taxon>Magnoliopsida</taxon>
        <taxon>eudicotyledons</taxon>
        <taxon>Gunneridae</taxon>
        <taxon>Pentapetalae</taxon>
        <taxon>rosids</taxon>
        <taxon>fabids</taxon>
        <taxon>Rosales</taxon>
        <taxon>Moraceae</taxon>
        <taxon>Ficeae</taxon>
        <taxon>Ficus</taxon>
    </lineage>
</organism>
<keyword evidence="3" id="KW-1185">Reference proteome</keyword>
<proteinExistence type="predicted"/>
<name>A0AA87ZL17_FICCA</name>
<sequence>MKKKNGEKQGKLLLPGRKFGSRNLVNFGEKKGKFRRRGRRGSSEKKRKKEGRELSKESKRGKGNILVYCSTLSTTHAMTSFLGPSLSNSISKSSIFSNVIFSENLFPTTISSSTLVLPSRDSPQRKQKPKTNSLNFKANSTFHTRTEASNLTTSQVEEEVEVEVAEGYTISQFSDKIIDVFLNEKPKSKEWRKYLVFREEWNKYRESFYNRCRRRADMETDPILKEKLISLGRKVKKIDEEMERNSELLKEIQDNPTDINAIVTRRRKDFTGEFFRYVTIMSETFDSLEDRDAMSRLGARCLSAVSAYDNTLEIVDTLDTAQAKFDDILNSPSVDVACEKIQSLAKGKELDSSLILLINAAWASAKESTTMKNEVKDIMYRLYKATKSSLRSIAPKELKLLKHLLNIMDPEERFSALATAFSPGSDHEAKDPNALYTTPKELHKWIKIMLDAYHLNQEETDIREAKQLSQPVVIQRLFILKETIEEEYLEQRTTTQKPQTEDETQPEES</sequence>
<feature type="region of interest" description="Disordered" evidence="1">
    <location>
        <begin position="489"/>
        <end position="509"/>
    </location>
</feature>
<dbReference type="InterPro" id="IPR040320">
    <property type="entry name" value="At4g37920-like"/>
</dbReference>
<dbReference type="AlphaFoldDB" id="A0AA87ZL17"/>
<feature type="compositionally biased region" description="Basic and acidic residues" evidence="1">
    <location>
        <begin position="1"/>
        <end position="10"/>
    </location>
</feature>
<dbReference type="GO" id="GO:0009941">
    <property type="term" value="C:chloroplast envelope"/>
    <property type="evidence" value="ECO:0007669"/>
    <property type="project" value="TreeGrafter"/>
</dbReference>
<dbReference type="EMBL" id="BTGU01000004">
    <property type="protein sequence ID" value="GMN34095.1"/>
    <property type="molecule type" value="Genomic_DNA"/>
</dbReference>
<dbReference type="PANTHER" id="PTHR31755">
    <property type="entry name" value="FOLATE RECEPTOR-LIKE"/>
    <property type="match status" value="1"/>
</dbReference>
<reference evidence="2" key="1">
    <citation type="submission" date="2023-07" db="EMBL/GenBank/DDBJ databases">
        <title>draft genome sequence of fig (Ficus carica).</title>
        <authorList>
            <person name="Takahashi T."/>
            <person name="Nishimura K."/>
        </authorList>
    </citation>
    <scope>NUCLEOTIDE SEQUENCE</scope>
</reference>
<feature type="compositionally biased region" description="Basic residues" evidence="1">
    <location>
        <begin position="32"/>
        <end position="49"/>
    </location>
</feature>
<dbReference type="Proteomes" id="UP001187192">
    <property type="component" value="Unassembled WGS sequence"/>
</dbReference>
<feature type="region of interest" description="Disordered" evidence="1">
    <location>
        <begin position="1"/>
        <end position="58"/>
    </location>
</feature>
<dbReference type="PANTHER" id="PTHR31755:SF2">
    <property type="entry name" value="OS08G0320800 PROTEIN"/>
    <property type="match status" value="1"/>
</dbReference>
<protein>
    <submittedName>
        <fullName evidence="2">Uncharacterized protein</fullName>
    </submittedName>
</protein>
<evidence type="ECO:0000313" key="2">
    <source>
        <dbReference type="EMBL" id="GMN34095.1"/>
    </source>
</evidence>